<proteinExistence type="predicted"/>
<name>A0AAE0YB28_9GAST</name>
<reference evidence="2" key="1">
    <citation type="journal article" date="2023" name="G3 (Bethesda)">
        <title>A reference genome for the long-term kleptoplast-retaining sea slug Elysia crispata morphotype clarki.</title>
        <authorList>
            <person name="Eastman K.E."/>
            <person name="Pendleton A.L."/>
            <person name="Shaikh M.A."/>
            <person name="Suttiyut T."/>
            <person name="Ogas R."/>
            <person name="Tomko P."/>
            <person name="Gavelis G."/>
            <person name="Widhalm J.R."/>
            <person name="Wisecaver J.H."/>
        </authorList>
    </citation>
    <scope>NUCLEOTIDE SEQUENCE</scope>
    <source>
        <strain evidence="2">ECLA1</strain>
    </source>
</reference>
<evidence type="ECO:0000256" key="1">
    <source>
        <dbReference type="SAM" id="MobiDB-lite"/>
    </source>
</evidence>
<dbReference type="EMBL" id="JAWDGP010006534">
    <property type="protein sequence ID" value="KAK3739401.1"/>
    <property type="molecule type" value="Genomic_DNA"/>
</dbReference>
<accession>A0AAE0YB28</accession>
<keyword evidence="3" id="KW-1185">Reference proteome</keyword>
<dbReference type="AlphaFoldDB" id="A0AAE0YB28"/>
<evidence type="ECO:0000313" key="2">
    <source>
        <dbReference type="EMBL" id="KAK3739401.1"/>
    </source>
</evidence>
<organism evidence="2 3">
    <name type="scientific">Elysia crispata</name>
    <name type="common">lettuce slug</name>
    <dbReference type="NCBI Taxonomy" id="231223"/>
    <lineage>
        <taxon>Eukaryota</taxon>
        <taxon>Metazoa</taxon>
        <taxon>Spiralia</taxon>
        <taxon>Lophotrochozoa</taxon>
        <taxon>Mollusca</taxon>
        <taxon>Gastropoda</taxon>
        <taxon>Heterobranchia</taxon>
        <taxon>Euthyneura</taxon>
        <taxon>Panpulmonata</taxon>
        <taxon>Sacoglossa</taxon>
        <taxon>Placobranchoidea</taxon>
        <taxon>Plakobranchidae</taxon>
        <taxon>Elysia</taxon>
    </lineage>
</organism>
<feature type="region of interest" description="Disordered" evidence="1">
    <location>
        <begin position="1"/>
        <end position="25"/>
    </location>
</feature>
<comment type="caution">
    <text evidence="2">The sequence shown here is derived from an EMBL/GenBank/DDBJ whole genome shotgun (WGS) entry which is preliminary data.</text>
</comment>
<gene>
    <name evidence="2" type="ORF">RRG08_051270</name>
</gene>
<protein>
    <submittedName>
        <fullName evidence="2">Uncharacterized protein</fullName>
    </submittedName>
</protein>
<sequence>MSSSRGAPLCTATSSTFPPPGSNQLNAPQESLKAVFVITYSGYNRALTPAFSLTFTLDGASTVFPPSVDQTQTVQPLAPLIT</sequence>
<evidence type="ECO:0000313" key="3">
    <source>
        <dbReference type="Proteomes" id="UP001283361"/>
    </source>
</evidence>
<dbReference type="Proteomes" id="UP001283361">
    <property type="component" value="Unassembled WGS sequence"/>
</dbReference>